<accession>A0AAE3DFJ2</accession>
<keyword evidence="2" id="KW-1185">Reference proteome</keyword>
<dbReference type="InterPro" id="IPR008257">
    <property type="entry name" value="Pept_M19"/>
</dbReference>
<keyword evidence="1" id="KW-0645">Protease</keyword>
<dbReference type="GO" id="GO:0006508">
    <property type="term" value="P:proteolysis"/>
    <property type="evidence" value="ECO:0007669"/>
    <property type="project" value="InterPro"/>
</dbReference>
<organism evidence="1 2">
    <name type="scientific">Brotocaccenecus cirricatena</name>
    <dbReference type="NCBI Taxonomy" id="3064195"/>
    <lineage>
        <taxon>Bacteria</taxon>
        <taxon>Bacillati</taxon>
        <taxon>Bacillota</taxon>
        <taxon>Clostridia</taxon>
        <taxon>Eubacteriales</taxon>
        <taxon>Oscillospiraceae</taxon>
        <taxon>Brotocaccenecus</taxon>
    </lineage>
</organism>
<dbReference type="RefSeq" id="WP_302928965.1">
    <property type="nucleotide sequence ID" value="NZ_JAJEPW010000025.1"/>
</dbReference>
<reference evidence="1" key="1">
    <citation type="submission" date="2021-10" db="EMBL/GenBank/DDBJ databases">
        <title>Anaerobic single-cell dispensing facilitates the cultivation of human gut bacteria.</title>
        <authorList>
            <person name="Afrizal A."/>
        </authorList>
    </citation>
    <scope>NUCLEOTIDE SEQUENCE</scope>
    <source>
        <strain evidence="1">CLA-AA-H272</strain>
    </source>
</reference>
<dbReference type="SUPFAM" id="SSF51556">
    <property type="entry name" value="Metallo-dependent hydrolases"/>
    <property type="match status" value="1"/>
</dbReference>
<dbReference type="GO" id="GO:0070573">
    <property type="term" value="F:metallodipeptidase activity"/>
    <property type="evidence" value="ECO:0007669"/>
    <property type="project" value="InterPro"/>
</dbReference>
<dbReference type="Proteomes" id="UP001199319">
    <property type="component" value="Unassembled WGS sequence"/>
</dbReference>
<dbReference type="PANTHER" id="PTHR10443">
    <property type="entry name" value="MICROSOMAL DIPEPTIDASE"/>
    <property type="match status" value="1"/>
</dbReference>
<sequence length="309" mass="34641">MEHIPYFDAHCDTIYRCLRTGAQLRENDAHLDLHRASSFGRFAQVFALYQDPEELPRGSTMVREGQLLHQKFLREMEQNRDVIVHCRTGAEVDRAAADGKMAAILSIEGAELIGCDPGQVETAAEWGVRFLNPVWNWPNVLSGANCRDTDRGLSPLGADFLRQLEAFHIYPDVSHISDPGFWDVVRLARGPVVATHSNSRALCPHRRNLTDDMFRAIRDSGGVVGLNLYRPFVGPAGTMEELVAHVEHFLSLDGEKILCLGGDLDGCEELAAGMQGVQDMPRLWQALAARGYPRQLLKDLFWNNLRRLI</sequence>
<gene>
    <name evidence="1" type="ORF">LKD37_09380</name>
</gene>
<keyword evidence="1" id="KW-0224">Dipeptidase</keyword>
<dbReference type="InterPro" id="IPR032466">
    <property type="entry name" value="Metal_Hydrolase"/>
</dbReference>
<name>A0AAE3DFJ2_9FIRM</name>
<evidence type="ECO:0000313" key="1">
    <source>
        <dbReference type="EMBL" id="MCC2129726.1"/>
    </source>
</evidence>
<keyword evidence="1" id="KW-0378">Hydrolase</keyword>
<proteinExistence type="predicted"/>
<dbReference type="EC" id="3.4.13.-" evidence="1"/>
<comment type="caution">
    <text evidence="1">The sequence shown here is derived from an EMBL/GenBank/DDBJ whole genome shotgun (WGS) entry which is preliminary data.</text>
</comment>
<dbReference type="AlphaFoldDB" id="A0AAE3DFJ2"/>
<dbReference type="PANTHER" id="PTHR10443:SF12">
    <property type="entry name" value="DIPEPTIDASE"/>
    <property type="match status" value="1"/>
</dbReference>
<dbReference type="PROSITE" id="PS51365">
    <property type="entry name" value="RENAL_DIPEPTIDASE_2"/>
    <property type="match status" value="1"/>
</dbReference>
<evidence type="ECO:0000313" key="2">
    <source>
        <dbReference type="Proteomes" id="UP001199319"/>
    </source>
</evidence>
<dbReference type="EMBL" id="JAJEPW010000025">
    <property type="protein sequence ID" value="MCC2129726.1"/>
    <property type="molecule type" value="Genomic_DNA"/>
</dbReference>
<dbReference type="Gene3D" id="3.20.20.140">
    <property type="entry name" value="Metal-dependent hydrolases"/>
    <property type="match status" value="1"/>
</dbReference>
<protein>
    <submittedName>
        <fullName evidence="1">Membrane dipeptidase</fullName>
        <ecNumber evidence="1">3.4.13.-</ecNumber>
    </submittedName>
</protein>
<dbReference type="Pfam" id="PF01244">
    <property type="entry name" value="Peptidase_M19"/>
    <property type="match status" value="1"/>
</dbReference>